<evidence type="ECO:0000313" key="7">
    <source>
        <dbReference type="Proteomes" id="UP000238442"/>
    </source>
</evidence>
<evidence type="ECO:0000256" key="4">
    <source>
        <dbReference type="ARBA" id="ARBA00023136"/>
    </source>
</evidence>
<evidence type="ECO:0000256" key="5">
    <source>
        <dbReference type="SAM" id="Phobius"/>
    </source>
</evidence>
<evidence type="ECO:0000313" key="6">
    <source>
        <dbReference type="EMBL" id="AVI50920.1"/>
    </source>
</evidence>
<accession>A0A2S0HWB7</accession>
<organism evidence="6 7">
    <name type="scientific">Pukyongia salina</name>
    <dbReference type="NCBI Taxonomy" id="2094025"/>
    <lineage>
        <taxon>Bacteria</taxon>
        <taxon>Pseudomonadati</taxon>
        <taxon>Bacteroidota</taxon>
        <taxon>Flavobacteriia</taxon>
        <taxon>Flavobacteriales</taxon>
        <taxon>Flavobacteriaceae</taxon>
        <taxon>Pukyongia</taxon>
    </lineage>
</organism>
<dbReference type="GO" id="GO:0016020">
    <property type="term" value="C:membrane"/>
    <property type="evidence" value="ECO:0007669"/>
    <property type="project" value="UniProtKB-SubCell"/>
</dbReference>
<gene>
    <name evidence="6" type="ORF">C5O00_06920</name>
</gene>
<keyword evidence="4 5" id="KW-0472">Membrane</keyword>
<name>A0A2S0HWB7_9FLAO</name>
<reference evidence="6 7" key="1">
    <citation type="submission" date="2018-02" db="EMBL/GenBank/DDBJ databases">
        <title>Genomic analysis of the strain RR4-38 isolated from a seawater recirculating aquaculture system.</title>
        <authorList>
            <person name="Kim Y.-S."/>
            <person name="Jang Y.H."/>
            <person name="Kim K.-H."/>
        </authorList>
    </citation>
    <scope>NUCLEOTIDE SEQUENCE [LARGE SCALE GENOMIC DNA]</scope>
    <source>
        <strain evidence="6 7">RR4-38</strain>
    </source>
</reference>
<sequence>MAEPNIFTMRSRTSLYMALRIVLGLFLILYALNRFFHFLPSTYGTMPELTQDFLDSVAVYLPALYIFEIIIGLFLVFNKWTPFILIVLAPLSVAFLIFSIANGEFAKAWPAFVVGFINLVLVIRWWGLYRPLFK</sequence>
<keyword evidence="7" id="KW-1185">Reference proteome</keyword>
<dbReference type="Proteomes" id="UP000238442">
    <property type="component" value="Chromosome"/>
</dbReference>
<feature type="transmembrane region" description="Helical" evidence="5">
    <location>
        <begin position="108"/>
        <end position="127"/>
    </location>
</feature>
<feature type="transmembrane region" description="Helical" evidence="5">
    <location>
        <begin position="83"/>
        <end position="102"/>
    </location>
</feature>
<comment type="subcellular location">
    <subcellularLocation>
        <location evidence="1">Membrane</location>
        <topology evidence="1">Multi-pass membrane protein</topology>
    </subcellularLocation>
</comment>
<keyword evidence="2 5" id="KW-0812">Transmembrane</keyword>
<dbReference type="EMBL" id="CP027062">
    <property type="protein sequence ID" value="AVI50920.1"/>
    <property type="molecule type" value="Genomic_DNA"/>
</dbReference>
<keyword evidence="3 5" id="KW-1133">Transmembrane helix</keyword>
<dbReference type="InterPro" id="IPR032808">
    <property type="entry name" value="DoxX"/>
</dbReference>
<dbReference type="AlphaFoldDB" id="A0A2S0HWB7"/>
<proteinExistence type="predicted"/>
<evidence type="ECO:0008006" key="8">
    <source>
        <dbReference type="Google" id="ProtNLM"/>
    </source>
</evidence>
<protein>
    <recommendedName>
        <fullName evidence="8">DoxX protein</fullName>
    </recommendedName>
</protein>
<dbReference type="Pfam" id="PF07681">
    <property type="entry name" value="DoxX"/>
    <property type="match status" value="1"/>
</dbReference>
<feature type="transmembrane region" description="Helical" evidence="5">
    <location>
        <begin position="57"/>
        <end position="76"/>
    </location>
</feature>
<evidence type="ECO:0000256" key="3">
    <source>
        <dbReference type="ARBA" id="ARBA00022989"/>
    </source>
</evidence>
<feature type="transmembrane region" description="Helical" evidence="5">
    <location>
        <begin position="15"/>
        <end position="37"/>
    </location>
</feature>
<evidence type="ECO:0000256" key="1">
    <source>
        <dbReference type="ARBA" id="ARBA00004141"/>
    </source>
</evidence>
<dbReference type="KEGG" id="aue:C5O00_06920"/>
<evidence type="ECO:0000256" key="2">
    <source>
        <dbReference type="ARBA" id="ARBA00022692"/>
    </source>
</evidence>